<dbReference type="AlphaFoldDB" id="A0A7K1GKW8"/>
<evidence type="ECO:0000313" key="1">
    <source>
        <dbReference type="EMBL" id="MTH29507.1"/>
    </source>
</evidence>
<protein>
    <recommendedName>
        <fullName evidence="3">Rieske domain-containing protein</fullName>
    </recommendedName>
</protein>
<dbReference type="Proteomes" id="UP000488936">
    <property type="component" value="Unassembled WGS sequence"/>
</dbReference>
<evidence type="ECO:0000313" key="2">
    <source>
        <dbReference type="Proteomes" id="UP000488936"/>
    </source>
</evidence>
<accession>A0A7K1GKW8</accession>
<comment type="caution">
    <text evidence="1">The sequence shown here is derived from an EMBL/GenBank/DDBJ whole genome shotgun (WGS) entry which is preliminary data.</text>
</comment>
<dbReference type="PROSITE" id="PS51257">
    <property type="entry name" value="PROKAR_LIPOPROTEIN"/>
    <property type="match status" value="1"/>
</dbReference>
<dbReference type="OrthoDB" id="1201186at2"/>
<keyword evidence="2" id="KW-1185">Reference proteome</keyword>
<dbReference type="EMBL" id="WMJY01000010">
    <property type="protein sequence ID" value="MTH29507.1"/>
    <property type="molecule type" value="Genomic_DNA"/>
</dbReference>
<reference evidence="1 2" key="1">
    <citation type="journal article" date="2006" name="Int. J. Syst. Evol. Microbiol.">
        <title>Myroides pelagicus sp. nov., isolated from seawater in Thailand.</title>
        <authorList>
            <person name="Yoon J."/>
            <person name="Maneerat S."/>
            <person name="Kawai F."/>
            <person name="Yokota A."/>
        </authorList>
    </citation>
    <scope>NUCLEOTIDE SEQUENCE [LARGE SCALE GENOMIC DNA]</scope>
    <source>
        <strain evidence="1 2">SM1T</strain>
    </source>
</reference>
<organism evidence="1 2">
    <name type="scientific">Myroides pelagicus</name>
    <dbReference type="NCBI Taxonomy" id="270914"/>
    <lineage>
        <taxon>Bacteria</taxon>
        <taxon>Pseudomonadati</taxon>
        <taxon>Bacteroidota</taxon>
        <taxon>Flavobacteriia</taxon>
        <taxon>Flavobacteriales</taxon>
        <taxon>Flavobacteriaceae</taxon>
        <taxon>Myroides</taxon>
    </lineage>
</organism>
<name>A0A7K1GKW8_9FLAO</name>
<gene>
    <name evidence="1" type="ORF">GJV77_06160</name>
</gene>
<dbReference type="RefSeq" id="WP_155035506.1">
    <property type="nucleotide sequence ID" value="NZ_JAYMMG010000001.1"/>
</dbReference>
<evidence type="ECO:0008006" key="3">
    <source>
        <dbReference type="Google" id="ProtNLM"/>
    </source>
</evidence>
<sequence length="154" mass="17332">MKKTLMLFITILSMIGCSKSDISNSNPYLPSQSVNVSVPLVFANDLRIAGGVYYNYTIGYGISGLVIYSVNGMDEYTSYELTCPNHPIQPDGSSILSPDPKQKTFFYCRATHLHNGEKVYYDVATWGRPINQKLQYALKPYPTKRVGDNIVIRY</sequence>
<proteinExistence type="predicted"/>